<gene>
    <name evidence="7" type="ORF">ELX58_03695</name>
</gene>
<name>A0A4P6ZKF8_9LACO</name>
<dbReference type="Gene3D" id="3.40.309.10">
    <property type="entry name" value="Aldehyde Dehydrogenase, Chain A, domain 2"/>
    <property type="match status" value="1"/>
</dbReference>
<dbReference type="InterPro" id="IPR029510">
    <property type="entry name" value="Ald_DH_CS_GLU"/>
</dbReference>
<dbReference type="EMBL" id="CP034726">
    <property type="protein sequence ID" value="QBP18255.1"/>
    <property type="molecule type" value="Genomic_DNA"/>
</dbReference>
<dbReference type="InterPro" id="IPR015590">
    <property type="entry name" value="Aldehyde_DH_dom"/>
</dbReference>
<feature type="active site" evidence="4">
    <location>
        <position position="228"/>
    </location>
</feature>
<dbReference type="InterPro" id="IPR044148">
    <property type="entry name" value="ALDH_GabD1-like"/>
</dbReference>
<evidence type="ECO:0000256" key="3">
    <source>
        <dbReference type="ARBA" id="ARBA00023002"/>
    </source>
</evidence>
<feature type="domain" description="Aldehyde dehydrogenase" evidence="6">
    <location>
        <begin position="3"/>
        <end position="453"/>
    </location>
</feature>
<dbReference type="GO" id="GO:0004777">
    <property type="term" value="F:succinate-semialdehyde dehydrogenase (NAD+) activity"/>
    <property type="evidence" value="ECO:0007669"/>
    <property type="project" value="TreeGrafter"/>
</dbReference>
<evidence type="ECO:0000256" key="2">
    <source>
        <dbReference type="ARBA" id="ARBA00022857"/>
    </source>
</evidence>
<evidence type="ECO:0000256" key="1">
    <source>
        <dbReference type="ARBA" id="ARBA00009986"/>
    </source>
</evidence>
<dbReference type="GO" id="GO:0004030">
    <property type="term" value="F:aldehyde dehydrogenase [NAD(P)+] activity"/>
    <property type="evidence" value="ECO:0007669"/>
    <property type="project" value="InterPro"/>
</dbReference>
<keyword evidence="3 5" id="KW-0560">Oxidoreductase</keyword>
<dbReference type="Proteomes" id="UP000294321">
    <property type="component" value="Chromosome"/>
</dbReference>
<evidence type="ECO:0000256" key="5">
    <source>
        <dbReference type="RuleBase" id="RU003345"/>
    </source>
</evidence>
<dbReference type="PROSITE" id="PS00687">
    <property type="entry name" value="ALDEHYDE_DEHYDR_GLU"/>
    <property type="match status" value="1"/>
</dbReference>
<evidence type="ECO:0000313" key="8">
    <source>
        <dbReference type="Proteomes" id="UP000294321"/>
    </source>
</evidence>
<dbReference type="FunFam" id="3.40.605.10:FF:000012">
    <property type="entry name" value="NAD-dependent succinate-semialdehyde dehydrogenase"/>
    <property type="match status" value="1"/>
</dbReference>
<dbReference type="InterPro" id="IPR016162">
    <property type="entry name" value="Ald_DH_N"/>
</dbReference>
<dbReference type="InterPro" id="IPR047110">
    <property type="entry name" value="GABD/Sad-like"/>
</dbReference>
<dbReference type="PANTHER" id="PTHR43217:SF2">
    <property type="entry name" value="SUCCINATE-SEMIALDEHYDE DEHYDROGENASE [NADP(+)]"/>
    <property type="match status" value="1"/>
</dbReference>
<dbReference type="OrthoDB" id="9762913at2"/>
<comment type="similarity">
    <text evidence="1 5">Belongs to the aldehyde dehydrogenase family.</text>
</comment>
<dbReference type="RefSeq" id="WP_133441815.1">
    <property type="nucleotide sequence ID" value="NZ_CP034726.1"/>
</dbReference>
<keyword evidence="8" id="KW-1185">Reference proteome</keyword>
<reference evidence="8" key="1">
    <citation type="submission" date="2018-12" db="EMBL/GenBank/DDBJ databases">
        <title>A new species of lactobacillus.</title>
        <authorList>
            <person name="Jian Y."/>
            <person name="Xin L."/>
            <person name="Hong Z.J."/>
            <person name="Ming L.Z."/>
            <person name="Hong X.Z."/>
        </authorList>
    </citation>
    <scope>NUCLEOTIDE SEQUENCE [LARGE SCALE GENOMIC DNA]</scope>
    <source>
        <strain evidence="8">HSLZ-75</strain>
    </source>
</reference>
<dbReference type="SUPFAM" id="SSF53720">
    <property type="entry name" value="ALDH-like"/>
    <property type="match status" value="1"/>
</dbReference>
<dbReference type="InterPro" id="IPR016161">
    <property type="entry name" value="Ald_DH/histidinol_DH"/>
</dbReference>
<evidence type="ECO:0000259" key="6">
    <source>
        <dbReference type="Pfam" id="PF00171"/>
    </source>
</evidence>
<sequence length="457" mass="49972">MAYASIYPYTGKTLKTYNVISDDDLTAKLNQAEKVFQEFGKESVKDRAPILANVAKTMRQDEDQLAKYITHDMGKLLTEAKAEVELSANIAQYYADNGADFLRDKPLRTMAGNSWMEYDATGIVMCVEPWNFPYYQLMRVFATNFMLGNPVMVKHASNVPQCAEAFEKVIEKAGAPKGAYTNLFVNYKQVGRIIADPRVQGVALTGSEKAGAIISAEAGKNLKKCTMELGGNDVMYIRGDVNVKKAAKLAAYARLWNAGQVCVSAKRYIVAKSIYPEFMKDLKAEFAKYKPGDPMKASTNLAPLSSKKAQLNLQKQVKNAVANGAKMVFGGGIPKGTNGFFYNPTILTNITKKNPAFYQEFFGPVAQVYVAKDDAEAIKIANDSNYGLGGAIVSKDTHKAAQVASKMNTGMIYINDICNVIYPELPFGGVKHAGFGRELGPYAVKTFANAKLVSIKA</sequence>
<accession>A0A4P6ZKF8</accession>
<dbReference type="PANTHER" id="PTHR43217">
    <property type="entry name" value="SUCCINATE SEMIALDEHYDE DEHYDROGENASE [NAD(P)+] SAD"/>
    <property type="match status" value="1"/>
</dbReference>
<dbReference type="KEGG" id="lji:ELX58_03695"/>
<protein>
    <submittedName>
        <fullName evidence="7">NAD-dependent succinate-semialdehyde dehydrogenase</fullName>
    </submittedName>
</protein>
<evidence type="ECO:0000313" key="7">
    <source>
        <dbReference type="EMBL" id="QBP18255.1"/>
    </source>
</evidence>
<dbReference type="Pfam" id="PF00171">
    <property type="entry name" value="Aldedh"/>
    <property type="match status" value="1"/>
</dbReference>
<dbReference type="CDD" id="cd07100">
    <property type="entry name" value="ALDH_SSADH1_GabD1"/>
    <property type="match status" value="1"/>
</dbReference>
<keyword evidence="2" id="KW-0521">NADP</keyword>
<dbReference type="Gene3D" id="3.40.605.10">
    <property type="entry name" value="Aldehyde Dehydrogenase, Chain A, domain 1"/>
    <property type="match status" value="1"/>
</dbReference>
<proteinExistence type="inferred from homology"/>
<evidence type="ECO:0000256" key="4">
    <source>
        <dbReference type="PROSITE-ProRule" id="PRU10007"/>
    </source>
</evidence>
<dbReference type="AlphaFoldDB" id="A0A4P6ZKF8"/>
<organism evidence="7 8">
    <name type="scientific">Acetilactobacillus jinshanensis</name>
    <dbReference type="NCBI Taxonomy" id="1720083"/>
    <lineage>
        <taxon>Bacteria</taxon>
        <taxon>Bacillati</taxon>
        <taxon>Bacillota</taxon>
        <taxon>Bacilli</taxon>
        <taxon>Lactobacillales</taxon>
        <taxon>Lactobacillaceae</taxon>
        <taxon>Acetilactobacillus</taxon>
    </lineage>
</organism>
<dbReference type="InterPro" id="IPR016163">
    <property type="entry name" value="Ald_DH_C"/>
</dbReference>
<dbReference type="FunFam" id="3.40.309.10:FF:000009">
    <property type="entry name" value="Aldehyde dehydrogenase A"/>
    <property type="match status" value="1"/>
</dbReference>